<evidence type="ECO:0000313" key="2">
    <source>
        <dbReference type="EMBL" id="MBO0949588.1"/>
    </source>
</evidence>
<gene>
    <name evidence="2" type="ORF">J2I46_13410</name>
</gene>
<name>A0ABS3JJG8_9BACT</name>
<protein>
    <submittedName>
        <fullName evidence="2">Uncharacterized protein</fullName>
    </submittedName>
</protein>
<dbReference type="RefSeq" id="WP_207329540.1">
    <property type="nucleotide sequence ID" value="NZ_JAFMYW010000003.1"/>
</dbReference>
<keyword evidence="3" id="KW-1185">Reference proteome</keyword>
<evidence type="ECO:0000313" key="3">
    <source>
        <dbReference type="Proteomes" id="UP000664628"/>
    </source>
</evidence>
<proteinExistence type="predicted"/>
<feature type="chain" id="PRO_5046897313" evidence="1">
    <location>
        <begin position="22"/>
        <end position="314"/>
    </location>
</feature>
<dbReference type="Proteomes" id="UP000664628">
    <property type="component" value="Unassembled WGS sequence"/>
</dbReference>
<dbReference type="EMBL" id="JAFMYW010000003">
    <property type="protein sequence ID" value="MBO0949588.1"/>
    <property type="molecule type" value="Genomic_DNA"/>
</dbReference>
<reference evidence="2 3" key="1">
    <citation type="submission" date="2021-03" db="EMBL/GenBank/DDBJ databases">
        <title>Fibrella sp. HMF5405 genome sequencing and assembly.</title>
        <authorList>
            <person name="Kang H."/>
            <person name="Kim H."/>
            <person name="Bae S."/>
            <person name="Joh K."/>
        </authorList>
    </citation>
    <scope>NUCLEOTIDE SEQUENCE [LARGE SCALE GENOMIC DNA]</scope>
    <source>
        <strain evidence="2 3">HMF5405</strain>
    </source>
</reference>
<comment type="caution">
    <text evidence="2">The sequence shown here is derived from an EMBL/GenBank/DDBJ whole genome shotgun (WGS) entry which is preliminary data.</text>
</comment>
<sequence length="314" mass="34152">MGNRIRLLSLLVVLLSTVSWASPFPADSLQPSAPASGSATRAEINVRVNYTSRAVFSGREFGVREWMSTPSITYYAKSGFYADVSGYYFSQSLPHYELTALSAGYLGIVSSRVTLSGELSRTFLSKASQQNLLPYSGNLSMNYLISPVFSVNTDYYLMFGNATAHRVRFSLSAFASKKMGESSVGLKRISCIPALTAIFGTETSAYNLLQPAITATTSVTAATTAAERRLLRIQQRLQAKKNGATTVTTTAAEASTDAFGLMAIDLSVPVRATFTGFRLGLTNHLVKPVKIYADEDMPTNPIYYADLSLTWLIR</sequence>
<accession>A0ABS3JJG8</accession>
<evidence type="ECO:0000256" key="1">
    <source>
        <dbReference type="SAM" id="SignalP"/>
    </source>
</evidence>
<feature type="signal peptide" evidence="1">
    <location>
        <begin position="1"/>
        <end position="21"/>
    </location>
</feature>
<organism evidence="2 3">
    <name type="scientific">Fibrella forsythiae</name>
    <dbReference type="NCBI Taxonomy" id="2817061"/>
    <lineage>
        <taxon>Bacteria</taxon>
        <taxon>Pseudomonadati</taxon>
        <taxon>Bacteroidota</taxon>
        <taxon>Cytophagia</taxon>
        <taxon>Cytophagales</taxon>
        <taxon>Spirosomataceae</taxon>
        <taxon>Fibrella</taxon>
    </lineage>
</organism>
<keyword evidence="1" id="KW-0732">Signal</keyword>